<evidence type="ECO:0000313" key="1">
    <source>
        <dbReference type="EMBL" id="GER94182.1"/>
    </source>
</evidence>
<dbReference type="AlphaFoldDB" id="A0A5J4L4N3"/>
<organism evidence="1">
    <name type="scientific">hot springs metagenome</name>
    <dbReference type="NCBI Taxonomy" id="433727"/>
    <lineage>
        <taxon>unclassified sequences</taxon>
        <taxon>metagenomes</taxon>
        <taxon>ecological metagenomes</taxon>
    </lineage>
</organism>
<protein>
    <submittedName>
        <fullName evidence="1">Uncharacterized protein</fullName>
    </submittedName>
</protein>
<accession>A0A5J4L4N3</accession>
<proteinExistence type="predicted"/>
<sequence length="96" mass="11057">MQKLNIDEVKPSMVLAATVKDKDGNILFLKGVELTERHIIILNNRDIKKIVVEGCPVKREICMSDDYFKEIDRRFSTAGSHPVILKMKDIIKELLF</sequence>
<name>A0A5J4L4N3_9ZZZZ</name>
<reference evidence="1" key="1">
    <citation type="submission" date="2019-10" db="EMBL/GenBank/DDBJ databases">
        <title>Metagenomic sequencing of thiosulfate-disproportionating enrichment culture.</title>
        <authorList>
            <person name="Umezawa K."/>
            <person name="Kojima H."/>
            <person name="Fukui M."/>
        </authorList>
    </citation>
    <scope>NUCLEOTIDE SEQUENCE</scope>
    <source>
        <strain evidence="1">45J</strain>
    </source>
</reference>
<gene>
    <name evidence="1" type="ORF">A45J_1941</name>
</gene>
<comment type="caution">
    <text evidence="1">The sequence shown here is derived from an EMBL/GenBank/DDBJ whole genome shotgun (WGS) entry which is preliminary data.</text>
</comment>
<dbReference type="EMBL" id="BLAB01000001">
    <property type="protein sequence ID" value="GER94182.1"/>
    <property type="molecule type" value="Genomic_DNA"/>
</dbReference>